<evidence type="ECO:0000256" key="5">
    <source>
        <dbReference type="ARBA" id="ARBA00023295"/>
    </source>
</evidence>
<comment type="similarity">
    <text evidence="2 6">Belongs to the glycosyl hydrolase 20 family.</text>
</comment>
<keyword evidence="3 6" id="KW-0378">Hydrolase</keyword>
<evidence type="ECO:0000313" key="10">
    <source>
        <dbReference type="EMBL" id="CAH3136201.1"/>
    </source>
</evidence>
<name>A0ABN8P736_9CNID</name>
<dbReference type="EC" id="3.2.1.52" evidence="6"/>
<evidence type="ECO:0000256" key="2">
    <source>
        <dbReference type="ARBA" id="ARBA00006285"/>
    </source>
</evidence>
<dbReference type="PRINTS" id="PR00738">
    <property type="entry name" value="GLHYDRLASE20"/>
</dbReference>
<evidence type="ECO:0000256" key="7">
    <source>
        <dbReference type="SAM" id="SignalP"/>
    </source>
</evidence>
<keyword evidence="7" id="KW-0732">Signal</keyword>
<dbReference type="Pfam" id="PF00728">
    <property type="entry name" value="Glyco_hydro_20"/>
    <property type="match status" value="1"/>
</dbReference>
<dbReference type="Gene3D" id="3.20.20.80">
    <property type="entry name" value="Glycosidases"/>
    <property type="match status" value="1"/>
</dbReference>
<accession>A0ABN8P736</accession>
<dbReference type="Proteomes" id="UP001159405">
    <property type="component" value="Unassembled WGS sequence"/>
</dbReference>
<proteinExistence type="inferred from homology"/>
<feature type="domain" description="Beta-hexosaminidase eukaryotic type N-terminal" evidence="9">
    <location>
        <begin position="44"/>
        <end position="153"/>
    </location>
</feature>
<keyword evidence="5 6" id="KW-0326">Glycosidase</keyword>
<dbReference type="InterPro" id="IPR029019">
    <property type="entry name" value="HEX_eukaryotic_N"/>
</dbReference>
<feature type="chain" id="PRO_5046575225" description="Beta-hexosaminidase" evidence="7">
    <location>
        <begin position="20"/>
        <end position="534"/>
    </location>
</feature>
<sequence length="534" mass="60713">MQTVLKVISTALCLAVSLASLSEPWIEEDNKESIMSTDYVQGSLWPKPWIYNASGKVFSLASSDFSFDSTGETSDVLTEALERYRSLVFPDPMEKCKATLPKITKLTVKVEEKYSPQSLETDESYTLVIDGPTSSLNAKTVWGALRGLETFSQAVYQDETGFYLASGSSISDYPRFRHRGFMIDTSRHFLEPSVIFKFIEAMSYSKFNVLHWHVVDDQSFPFVSDSFPELSGQGAYNNKTHIYTKEDVNNIIEYARMHGIRVVPEFDTPGHTRSWGSIKNLLTPCYSKGKPSGSYGPINPTLDSTFTFLKTFFSEVAERFPDHYLHLGGDEVGDKCWASNPNITAWMQKMGYGQNYSLLEQHYEQNLLQIVAALDKSYIVWQEVVDRDIKVLPDTVVNIWKGGWKNEMAKVTSKGLRAILSSCWYLNRIHFGIDWSQYYTCDPTDFTGTDKQKELVIGGTGCMWGEYVDGGNILPRTWPRALAVGERLWSSKDTTNLADATGRLWEHRCRYVRRGIPAEPGVRSKYCRYETRFN</sequence>
<evidence type="ECO:0000256" key="6">
    <source>
        <dbReference type="PIRNR" id="PIRNR001093"/>
    </source>
</evidence>
<evidence type="ECO:0000256" key="3">
    <source>
        <dbReference type="ARBA" id="ARBA00022801"/>
    </source>
</evidence>
<evidence type="ECO:0000313" key="11">
    <source>
        <dbReference type="Proteomes" id="UP001159405"/>
    </source>
</evidence>
<keyword evidence="4" id="KW-0325">Glycoprotein</keyword>
<feature type="domain" description="Glycoside hydrolase family 20 catalytic" evidence="8">
    <location>
        <begin position="176"/>
        <end position="491"/>
    </location>
</feature>
<evidence type="ECO:0000256" key="1">
    <source>
        <dbReference type="ARBA" id="ARBA00001231"/>
    </source>
</evidence>
<protein>
    <recommendedName>
        <fullName evidence="6">Beta-hexosaminidase</fullName>
        <ecNumber evidence="6">3.2.1.52</ecNumber>
    </recommendedName>
</protein>
<keyword evidence="11" id="KW-1185">Reference proteome</keyword>
<evidence type="ECO:0000256" key="4">
    <source>
        <dbReference type="ARBA" id="ARBA00023180"/>
    </source>
</evidence>
<dbReference type="Pfam" id="PF14845">
    <property type="entry name" value="Glycohydro_20b2"/>
    <property type="match status" value="1"/>
</dbReference>
<gene>
    <name evidence="10" type="ORF">PLOB_00038330</name>
</gene>
<evidence type="ECO:0000259" key="9">
    <source>
        <dbReference type="Pfam" id="PF14845"/>
    </source>
</evidence>
<dbReference type="SUPFAM" id="SSF55545">
    <property type="entry name" value="beta-N-acetylhexosaminidase-like domain"/>
    <property type="match status" value="1"/>
</dbReference>
<dbReference type="EMBL" id="CALNXK010000057">
    <property type="protein sequence ID" value="CAH3136201.1"/>
    <property type="molecule type" value="Genomic_DNA"/>
</dbReference>
<evidence type="ECO:0000259" key="8">
    <source>
        <dbReference type="Pfam" id="PF00728"/>
    </source>
</evidence>
<dbReference type="PANTHER" id="PTHR22600:SF21">
    <property type="entry name" value="BETA-HEXOSAMINIDASE A"/>
    <property type="match status" value="1"/>
</dbReference>
<dbReference type="InterPro" id="IPR015883">
    <property type="entry name" value="Glyco_hydro_20_cat"/>
</dbReference>
<dbReference type="InterPro" id="IPR025705">
    <property type="entry name" value="Beta_hexosaminidase_sua/sub"/>
</dbReference>
<dbReference type="CDD" id="cd06562">
    <property type="entry name" value="GH20_HexA_HexB-like"/>
    <property type="match status" value="1"/>
</dbReference>
<dbReference type="InterPro" id="IPR017853">
    <property type="entry name" value="GH"/>
</dbReference>
<reference evidence="10 11" key="1">
    <citation type="submission" date="2022-05" db="EMBL/GenBank/DDBJ databases">
        <authorList>
            <consortium name="Genoscope - CEA"/>
            <person name="William W."/>
        </authorList>
    </citation>
    <scope>NUCLEOTIDE SEQUENCE [LARGE SCALE GENOMIC DNA]</scope>
</reference>
<dbReference type="PIRSF" id="PIRSF001093">
    <property type="entry name" value="B-hxosamndse_ab_euk"/>
    <property type="match status" value="1"/>
</dbReference>
<dbReference type="PANTHER" id="PTHR22600">
    <property type="entry name" value="BETA-HEXOSAMINIDASE"/>
    <property type="match status" value="1"/>
</dbReference>
<dbReference type="Gene3D" id="3.30.379.10">
    <property type="entry name" value="Chitobiase/beta-hexosaminidase domain 2-like"/>
    <property type="match status" value="1"/>
</dbReference>
<comment type="catalytic activity">
    <reaction evidence="1 6">
        <text>Hydrolysis of terminal non-reducing N-acetyl-D-hexosamine residues in N-acetyl-beta-D-hexosaminides.</text>
        <dbReference type="EC" id="3.2.1.52"/>
    </reaction>
</comment>
<feature type="signal peptide" evidence="7">
    <location>
        <begin position="1"/>
        <end position="19"/>
    </location>
</feature>
<dbReference type="InterPro" id="IPR029018">
    <property type="entry name" value="Hex-like_dom2"/>
</dbReference>
<comment type="caution">
    <text evidence="10">The sequence shown here is derived from an EMBL/GenBank/DDBJ whole genome shotgun (WGS) entry which is preliminary data.</text>
</comment>
<organism evidence="10 11">
    <name type="scientific">Porites lobata</name>
    <dbReference type="NCBI Taxonomy" id="104759"/>
    <lineage>
        <taxon>Eukaryota</taxon>
        <taxon>Metazoa</taxon>
        <taxon>Cnidaria</taxon>
        <taxon>Anthozoa</taxon>
        <taxon>Hexacorallia</taxon>
        <taxon>Scleractinia</taxon>
        <taxon>Fungiina</taxon>
        <taxon>Poritidae</taxon>
        <taxon>Porites</taxon>
    </lineage>
</organism>
<dbReference type="SUPFAM" id="SSF51445">
    <property type="entry name" value="(Trans)glycosidases"/>
    <property type="match status" value="1"/>
</dbReference>